<protein>
    <submittedName>
        <fullName evidence="1">Thioredoxin</fullName>
    </submittedName>
</protein>
<sequence>MATIDHNSWFEKGMTFAQYMEAMKVNREEVTRVYEGLTFSPEDLAVWNDVAKRSWRGIVLTADWCGDAALNVPVVQKIAEQSQIELRYLNRDENLELMDQYLTNGTSRAIPIFIFIDEAGEMKAVWGPRSPEVQDLITGMRSQLPAKDAPDFEEKQKNVYRDFKQQITTDTAIWRTVIESVKAKLQG</sequence>
<keyword evidence="2" id="KW-1185">Reference proteome</keyword>
<dbReference type="AlphaFoldDB" id="A0A1I3KM33"/>
<dbReference type="EMBL" id="FORT01000001">
    <property type="protein sequence ID" value="SFI73497.1"/>
    <property type="molecule type" value="Genomic_DNA"/>
</dbReference>
<reference evidence="2" key="1">
    <citation type="submission" date="2016-10" db="EMBL/GenBank/DDBJ databases">
        <authorList>
            <person name="Varghese N."/>
            <person name="Submissions S."/>
        </authorList>
    </citation>
    <scope>NUCLEOTIDE SEQUENCE [LARGE SCALE GENOMIC DNA]</scope>
    <source>
        <strain evidence="2">OK042</strain>
    </source>
</reference>
<evidence type="ECO:0000313" key="1">
    <source>
        <dbReference type="EMBL" id="SFI73497.1"/>
    </source>
</evidence>
<proteinExistence type="predicted"/>
<evidence type="ECO:0000313" key="2">
    <source>
        <dbReference type="Proteomes" id="UP000198915"/>
    </source>
</evidence>
<organism evidence="1 2">
    <name type="scientific">Brevibacillus centrosporus</name>
    <dbReference type="NCBI Taxonomy" id="54910"/>
    <lineage>
        <taxon>Bacteria</taxon>
        <taxon>Bacillati</taxon>
        <taxon>Bacillota</taxon>
        <taxon>Bacilli</taxon>
        <taxon>Bacillales</taxon>
        <taxon>Paenibacillaceae</taxon>
        <taxon>Brevibacillus</taxon>
    </lineage>
</organism>
<dbReference type="SUPFAM" id="SSF52833">
    <property type="entry name" value="Thioredoxin-like"/>
    <property type="match status" value="1"/>
</dbReference>
<name>A0A1I3KM33_9BACL</name>
<dbReference type="Proteomes" id="UP000198915">
    <property type="component" value="Unassembled WGS sequence"/>
</dbReference>
<dbReference type="Pfam" id="PF14595">
    <property type="entry name" value="Thioredoxin_9"/>
    <property type="match status" value="1"/>
</dbReference>
<dbReference type="InterPro" id="IPR036249">
    <property type="entry name" value="Thioredoxin-like_sf"/>
</dbReference>
<gene>
    <name evidence="1" type="ORF">SAMN05518846_10128</name>
</gene>
<dbReference type="CDD" id="cd02947">
    <property type="entry name" value="TRX_family"/>
    <property type="match status" value="1"/>
</dbReference>
<accession>A0A1I3KM33</accession>
<dbReference type="STRING" id="1884381.SAMN05518846_10128"/>
<dbReference type="Gene3D" id="3.40.30.10">
    <property type="entry name" value="Glutaredoxin"/>
    <property type="match status" value="1"/>
</dbReference>
<dbReference type="RefSeq" id="WP_092265932.1">
    <property type="nucleotide sequence ID" value="NZ_FORT01000001.1"/>
</dbReference>